<dbReference type="OrthoDB" id="5179529at2"/>
<evidence type="ECO:0000313" key="2">
    <source>
        <dbReference type="Proteomes" id="UP000277256"/>
    </source>
</evidence>
<sequence length="257" mass="27354">MSTGPQRLAAALDAWALAVDWIEWVELGGSLGRGAGDELSDVDAGIGVTDLAEDDPRIGEALTAISGFAPVAATLRQRLGDLVHLVCVYRDGRQLSLVVFDAAARAGLPPQSTATVDKTGRLAAPLDPARWTPDAATRREWAFLAWIALGDAARHAYRAHPWRALRSLTEARDHLWQLHAAALGLPYPAFGAVTAENAEAEPPQGIEATHPATLTPPDLHRALNALAELLAPHTTPDLQALPAAIRPRLDLLDPSCD</sequence>
<evidence type="ECO:0000313" key="1">
    <source>
        <dbReference type="EMBL" id="RRR99684.1"/>
    </source>
</evidence>
<protein>
    <recommendedName>
        <fullName evidence="3">Nucleotidyltransferase domain-containing protein</fullName>
    </recommendedName>
</protein>
<dbReference type="RefSeq" id="WP_125248193.1">
    <property type="nucleotide sequence ID" value="NZ_RSEB01000003.1"/>
</dbReference>
<dbReference type="Gene3D" id="3.30.460.10">
    <property type="entry name" value="Beta Polymerase, domain 2"/>
    <property type="match status" value="1"/>
</dbReference>
<gene>
    <name evidence="1" type="ORF">EIW28_13465</name>
</gene>
<name>A0A426UYN7_9ACTN</name>
<dbReference type="Proteomes" id="UP000277256">
    <property type="component" value="Unassembled WGS sequence"/>
</dbReference>
<reference evidence="1 2" key="1">
    <citation type="submission" date="2018-12" db="EMBL/GenBank/DDBJ databases">
        <title>Glycomyces sp. YIM 121974 draft genome.</title>
        <authorList>
            <person name="Li Q."/>
        </authorList>
    </citation>
    <scope>NUCLEOTIDE SEQUENCE [LARGE SCALE GENOMIC DNA]</scope>
    <source>
        <strain evidence="1 2">YIM 121974</strain>
    </source>
</reference>
<dbReference type="EMBL" id="RSEB01000003">
    <property type="protein sequence ID" value="RRR99684.1"/>
    <property type="molecule type" value="Genomic_DNA"/>
</dbReference>
<evidence type="ECO:0008006" key="3">
    <source>
        <dbReference type="Google" id="ProtNLM"/>
    </source>
</evidence>
<organism evidence="1 2">
    <name type="scientific">Glycomyces terrestris</name>
    <dbReference type="NCBI Taxonomy" id="2493553"/>
    <lineage>
        <taxon>Bacteria</taxon>
        <taxon>Bacillati</taxon>
        <taxon>Actinomycetota</taxon>
        <taxon>Actinomycetes</taxon>
        <taxon>Glycomycetales</taxon>
        <taxon>Glycomycetaceae</taxon>
        <taxon>Glycomyces</taxon>
    </lineage>
</organism>
<comment type="caution">
    <text evidence="1">The sequence shown here is derived from an EMBL/GenBank/DDBJ whole genome shotgun (WGS) entry which is preliminary data.</text>
</comment>
<proteinExistence type="predicted"/>
<accession>A0A426UYN7</accession>
<dbReference type="InterPro" id="IPR043519">
    <property type="entry name" value="NT_sf"/>
</dbReference>
<keyword evidence="2" id="KW-1185">Reference proteome</keyword>
<dbReference type="AlphaFoldDB" id="A0A426UYN7"/>